<dbReference type="GO" id="GO:0006355">
    <property type="term" value="P:regulation of DNA-templated transcription"/>
    <property type="evidence" value="ECO:0007669"/>
    <property type="project" value="InterPro"/>
</dbReference>
<dbReference type="InterPro" id="IPR016032">
    <property type="entry name" value="Sig_transdc_resp-reg_C-effctor"/>
</dbReference>
<evidence type="ECO:0000313" key="2">
    <source>
        <dbReference type="EMBL" id="MBB4922508.1"/>
    </source>
</evidence>
<evidence type="ECO:0000259" key="1">
    <source>
        <dbReference type="SMART" id="SM00421"/>
    </source>
</evidence>
<keyword evidence="3" id="KW-1185">Reference proteome</keyword>
<dbReference type="GO" id="GO:0003677">
    <property type="term" value="F:DNA binding"/>
    <property type="evidence" value="ECO:0007669"/>
    <property type="project" value="InterPro"/>
</dbReference>
<dbReference type="PANTHER" id="PTHR34293:SF1">
    <property type="entry name" value="HTH-TYPE TRANSCRIPTIONAL REGULATOR TRMBL2"/>
    <property type="match status" value="1"/>
</dbReference>
<dbReference type="RefSeq" id="WP_184934670.1">
    <property type="nucleotide sequence ID" value="NZ_JACHJV010000001.1"/>
</dbReference>
<protein>
    <recommendedName>
        <fullName evidence="1">HTH luxR-type domain-containing protein</fullName>
    </recommendedName>
</protein>
<dbReference type="PANTHER" id="PTHR34293">
    <property type="entry name" value="HTH-TYPE TRANSCRIPTIONAL REGULATOR TRMBL2"/>
    <property type="match status" value="1"/>
</dbReference>
<dbReference type="SUPFAM" id="SSF46894">
    <property type="entry name" value="C-terminal effector domain of the bipartite response regulators"/>
    <property type="match status" value="1"/>
</dbReference>
<dbReference type="Gene3D" id="1.10.10.10">
    <property type="entry name" value="Winged helix-like DNA-binding domain superfamily/Winged helix DNA-binding domain"/>
    <property type="match status" value="1"/>
</dbReference>
<organism evidence="2 3">
    <name type="scientific">Kitasatospora kifunensis</name>
    <name type="common">Streptomyces kifunensis</name>
    <dbReference type="NCBI Taxonomy" id="58351"/>
    <lineage>
        <taxon>Bacteria</taxon>
        <taxon>Bacillati</taxon>
        <taxon>Actinomycetota</taxon>
        <taxon>Actinomycetes</taxon>
        <taxon>Kitasatosporales</taxon>
        <taxon>Streptomycetaceae</taxon>
        <taxon>Kitasatospora</taxon>
    </lineage>
</organism>
<comment type="caution">
    <text evidence="2">The sequence shown here is derived from an EMBL/GenBank/DDBJ whole genome shotgun (WGS) entry which is preliminary data.</text>
</comment>
<name>A0A7W7QZR5_KITKI</name>
<gene>
    <name evidence="2" type="ORF">FHR34_001501</name>
</gene>
<reference evidence="2 3" key="1">
    <citation type="submission" date="2020-08" db="EMBL/GenBank/DDBJ databases">
        <title>Sequencing the genomes of 1000 actinobacteria strains.</title>
        <authorList>
            <person name="Klenk H.-P."/>
        </authorList>
    </citation>
    <scope>NUCLEOTIDE SEQUENCE [LARGE SCALE GENOMIC DNA]</scope>
    <source>
        <strain evidence="2 3">DSM 41654</strain>
    </source>
</reference>
<dbReference type="SMART" id="SM00421">
    <property type="entry name" value="HTH_LUXR"/>
    <property type="match status" value="1"/>
</dbReference>
<dbReference type="InterPro" id="IPR049244">
    <property type="entry name" value="DUF6879"/>
</dbReference>
<dbReference type="InterPro" id="IPR000792">
    <property type="entry name" value="Tscrpt_reg_LuxR_C"/>
</dbReference>
<dbReference type="Pfam" id="PF21806">
    <property type="entry name" value="DUF6879"/>
    <property type="match status" value="1"/>
</dbReference>
<proteinExistence type="predicted"/>
<evidence type="ECO:0000313" key="3">
    <source>
        <dbReference type="Proteomes" id="UP000540506"/>
    </source>
</evidence>
<sequence>MAGAVGPGDAGSAAWPAGLTPEQVDHARRVLLSLRLLRPAPGRPDLLIPTSPEAAAAEALGPLEARIAEASSHAQSIRDELQALMPRYRSSLRERGRQVGTDRLPDLRTVSAMLTEESARCREEVFTIQPGGGRQPGRLAEAVSRDLAMLGRGVRMRTLYQHSARANLATQSYVETLTASGAEYRTAPELPDRAVVFDRSVAFLPARAEGGSGEGAVLVRDPDIVGYLCRVFDQLWATATPFRGVSEAAYREVGDSLRRALVGMLAEGLKDEVIARRLGMSLRTCRRHIADVLLTLGAESRFQGGVLAERSGLTEPGQG</sequence>
<dbReference type="EMBL" id="JACHJV010000001">
    <property type="protein sequence ID" value="MBB4922508.1"/>
    <property type="molecule type" value="Genomic_DNA"/>
</dbReference>
<dbReference type="Proteomes" id="UP000540506">
    <property type="component" value="Unassembled WGS sequence"/>
</dbReference>
<accession>A0A7W7QZR5</accession>
<dbReference type="AlphaFoldDB" id="A0A7W7QZR5"/>
<dbReference type="InterPro" id="IPR036388">
    <property type="entry name" value="WH-like_DNA-bd_sf"/>
</dbReference>
<dbReference type="InterPro" id="IPR051797">
    <property type="entry name" value="TrmB-like"/>
</dbReference>
<feature type="domain" description="HTH luxR-type" evidence="1">
    <location>
        <begin position="259"/>
        <end position="308"/>
    </location>
</feature>